<dbReference type="STRING" id="630515.SAMN04489812_5241"/>
<protein>
    <recommendedName>
        <fullName evidence="3">F5/8 type C domain-containing protein</fullName>
    </recommendedName>
</protein>
<dbReference type="RefSeq" id="WP_157683722.1">
    <property type="nucleotide sequence ID" value="NZ_LT629772.1"/>
</dbReference>
<dbReference type="Proteomes" id="UP000199103">
    <property type="component" value="Chromosome I"/>
</dbReference>
<dbReference type="EMBL" id="LT629772">
    <property type="protein sequence ID" value="SDT33414.1"/>
    <property type="molecule type" value="Genomic_DNA"/>
</dbReference>
<evidence type="ECO:0000313" key="1">
    <source>
        <dbReference type="EMBL" id="SDT33414.1"/>
    </source>
</evidence>
<dbReference type="OrthoDB" id="1030389at2"/>
<dbReference type="AlphaFoldDB" id="A0A1H1ZI95"/>
<accession>A0A1H1ZI95</accession>
<reference evidence="1 2" key="1">
    <citation type="submission" date="2016-10" db="EMBL/GenBank/DDBJ databases">
        <authorList>
            <person name="de Groot N.N."/>
        </authorList>
    </citation>
    <scope>NUCLEOTIDE SEQUENCE [LARGE SCALE GENOMIC DNA]</scope>
    <source>
        <strain evidence="1 2">DSM 21800</strain>
    </source>
</reference>
<keyword evidence="2" id="KW-1185">Reference proteome</keyword>
<name>A0A1H1ZI95_9ACTN</name>
<gene>
    <name evidence="1" type="ORF">SAMN04489812_5241</name>
</gene>
<organism evidence="1 2">
    <name type="scientific">Microlunatus soli</name>
    <dbReference type="NCBI Taxonomy" id="630515"/>
    <lineage>
        <taxon>Bacteria</taxon>
        <taxon>Bacillati</taxon>
        <taxon>Actinomycetota</taxon>
        <taxon>Actinomycetes</taxon>
        <taxon>Propionibacteriales</taxon>
        <taxon>Propionibacteriaceae</taxon>
        <taxon>Microlunatus</taxon>
    </lineage>
</organism>
<evidence type="ECO:0008006" key="3">
    <source>
        <dbReference type="Google" id="ProtNLM"/>
    </source>
</evidence>
<proteinExistence type="predicted"/>
<sequence>MRESQTAVLERGAILHDQLATEPFEVAWADQARWFVQFLTPDDAEVTITVQVSPDGLTWVDHEITPRVVVADGMTTVPVSDLGHWIRLVLRRTGGSNPPLTRIYLTLKE</sequence>
<evidence type="ECO:0000313" key="2">
    <source>
        <dbReference type="Proteomes" id="UP000199103"/>
    </source>
</evidence>